<evidence type="ECO:0000313" key="1">
    <source>
        <dbReference type="EMBL" id="KAF4634099.1"/>
    </source>
</evidence>
<dbReference type="Gene3D" id="3.40.630.30">
    <property type="match status" value="1"/>
</dbReference>
<reference evidence="1 2" key="1">
    <citation type="submission" date="2020-03" db="EMBL/GenBank/DDBJ databases">
        <title>Draft Genome Sequence of Cudoniella acicularis.</title>
        <authorList>
            <person name="Buettner E."/>
            <person name="Kellner H."/>
        </authorList>
    </citation>
    <scope>NUCLEOTIDE SEQUENCE [LARGE SCALE GENOMIC DNA]</scope>
    <source>
        <strain evidence="1 2">DSM 108380</strain>
    </source>
</reference>
<keyword evidence="2" id="KW-1185">Reference proteome</keyword>
<evidence type="ECO:0000313" key="2">
    <source>
        <dbReference type="Proteomes" id="UP000566819"/>
    </source>
</evidence>
<evidence type="ECO:0008006" key="3">
    <source>
        <dbReference type="Google" id="ProtNLM"/>
    </source>
</evidence>
<dbReference type="Proteomes" id="UP000566819">
    <property type="component" value="Unassembled WGS sequence"/>
</dbReference>
<accession>A0A8H4RQ99</accession>
<protein>
    <recommendedName>
        <fullName evidence="3">N-acetyltransferase domain-containing protein</fullName>
    </recommendedName>
</protein>
<dbReference type="PANTHER" id="PTHR42791:SF17">
    <property type="entry name" value="ACETYLTRANSFERASE, GNAT FAMILY FAMILY (AFU_ORTHOLOGUE AFUA_8G05690)"/>
    <property type="match status" value="1"/>
</dbReference>
<sequence length="227" mass="25941">MPLELQTAIPSDAHAMILLWFSAFHPDDPFEALIYPYGATPKAIEHEYNIITRNFKDPNVHYVKVVDSEISSDENGSEIIAWTCWKIWKEERPQEVWDVSWRPEKPDLSNAENGILDDVDVRVEQAFYENLQEMRRKHIKGTRCAHISMLCTCPTQQRRGAASMLLNWGIDLADREGLDIFAQASPMILSSGGTSGLDFGLVEAWNLDVEKLGRSWPTNNKWPLRKA</sequence>
<dbReference type="OrthoDB" id="196847at2759"/>
<organism evidence="1 2">
    <name type="scientific">Cudoniella acicularis</name>
    <dbReference type="NCBI Taxonomy" id="354080"/>
    <lineage>
        <taxon>Eukaryota</taxon>
        <taxon>Fungi</taxon>
        <taxon>Dikarya</taxon>
        <taxon>Ascomycota</taxon>
        <taxon>Pezizomycotina</taxon>
        <taxon>Leotiomycetes</taxon>
        <taxon>Helotiales</taxon>
        <taxon>Tricladiaceae</taxon>
        <taxon>Cudoniella</taxon>
    </lineage>
</organism>
<dbReference type="CDD" id="cd04301">
    <property type="entry name" value="NAT_SF"/>
    <property type="match status" value="1"/>
</dbReference>
<dbReference type="InterPro" id="IPR016181">
    <property type="entry name" value="Acyl_CoA_acyltransferase"/>
</dbReference>
<name>A0A8H4RQ99_9HELO</name>
<dbReference type="EMBL" id="JAAMPI010000209">
    <property type="protein sequence ID" value="KAF4634099.1"/>
    <property type="molecule type" value="Genomic_DNA"/>
</dbReference>
<dbReference type="PANTHER" id="PTHR42791">
    <property type="entry name" value="GNAT FAMILY ACETYLTRANSFERASE"/>
    <property type="match status" value="1"/>
</dbReference>
<dbReference type="SUPFAM" id="SSF55729">
    <property type="entry name" value="Acyl-CoA N-acyltransferases (Nat)"/>
    <property type="match status" value="1"/>
</dbReference>
<proteinExistence type="predicted"/>
<dbReference type="AlphaFoldDB" id="A0A8H4RQ99"/>
<gene>
    <name evidence="1" type="ORF">G7Y89_g4020</name>
</gene>
<comment type="caution">
    <text evidence="1">The sequence shown here is derived from an EMBL/GenBank/DDBJ whole genome shotgun (WGS) entry which is preliminary data.</text>
</comment>
<dbReference type="InterPro" id="IPR052523">
    <property type="entry name" value="Trichothecene_AcTrans"/>
</dbReference>